<evidence type="ECO:0000259" key="4">
    <source>
        <dbReference type="Pfam" id="PF03178"/>
    </source>
</evidence>
<feature type="domain" description="RSE1/DDB1/CPSF1 second beta-propeller" evidence="6">
    <location>
        <begin position="518"/>
        <end position="909"/>
    </location>
</feature>
<keyword evidence="8" id="KW-1185">Reference proteome</keyword>
<dbReference type="InterPro" id="IPR058543">
    <property type="entry name" value="Beta-prop_RSE1/DDB1/CPSF1_2nd"/>
</dbReference>
<feature type="domain" description="RSE1/DDB1/CPSF1 C-terminal" evidence="4">
    <location>
        <begin position="1078"/>
        <end position="1338"/>
    </location>
</feature>
<dbReference type="GO" id="GO:0005634">
    <property type="term" value="C:nucleus"/>
    <property type="evidence" value="ECO:0007669"/>
    <property type="project" value="UniProtKB-SubCell"/>
</dbReference>
<evidence type="ECO:0000256" key="3">
    <source>
        <dbReference type="SAM" id="MobiDB-lite"/>
    </source>
</evidence>
<dbReference type="EMBL" id="JANAVB010025999">
    <property type="protein sequence ID" value="KAJ6819658.1"/>
    <property type="molecule type" value="Genomic_DNA"/>
</dbReference>
<dbReference type="Pfam" id="PF23726">
    <property type="entry name" value="Beta-prop_RSE1_2nd"/>
    <property type="match status" value="1"/>
</dbReference>
<evidence type="ECO:0000259" key="5">
    <source>
        <dbReference type="Pfam" id="PF10433"/>
    </source>
</evidence>
<gene>
    <name evidence="7" type="ORF">M6B38_400625</name>
</gene>
<dbReference type="InterPro" id="IPR004871">
    <property type="entry name" value="RSE1/DDB1/CPSF1_C"/>
</dbReference>
<sequence length="1390" mass="151987">MAVSGEEEQSAGASHSRPDPRPNGTHYLAKRVLSGSAILHAVSGHIRSPSSLDVVFGKETSLELASIGDDDGIVRSICDQTVFGIVKDLAVLKWNASVRESTPKTEGKDLLVVLSDSGKLSFLSFCSEMHRFFALNHVQLSPPGNPRFQLGRMLAVDPNGCFIAVSAYDDRFALFPVSKSAGDNIVEEKICYPAEETSNARDTPGTYMRGTIWSICFLGTDYVSNEGYSALLAIIMRRKGNSRNELFLFGCDLRIRFICLISHCSDPGPLLCNISAIPHLSGFALLFRMGDMLLVDLRDPHNICSVHRVNFSSIPCEIEEESLVEEPCRGIDVDEEGIYNVAASALLELRDSGDDMVGDDDPMITDSGSGKVAHTSKYVVSWSWEPVRSTCSKLIICLDTGELHIIEIISDIGVQVNLSECLYNSLPCKMLLWVNAGLIAGLVDMGDGLVLMLEHGKLLYKSPIQNIAPILDISVGDNHDEKQDQMFACCGMAPEGSIRIIKRGISVEELLRTPPIYQGVTGTWTLRMKGSDPYHSFLVLSFVEETRVLSVGLSFIDITDASGFQPDACTLACGLVADGLLVQIHKAEVRLCLPTTCAHPEGISLSEPICTSWRPDKLSISLGAVGQKFIIVATSNPCLLFLLGIRSTSSYHHEIYEIQHVKLQHEVSCISIPRESINHELLASKVKILNKNTQVCLQNKAEIGITFVIGTHKPAVELLSFVPEEGLKVLAIGNISINNAFGIPVNGCIPEDVRLVSVDRFYVLSGLRNGMMLRYEWPAASPVALSEQSRKSHYETSYFSKMSTPSPSAAVTYSFGNLMKADDSKPVYLQLIAIRRIGITPAVLVPVHDLLDADIIVLSDRPWLLHSARHSLAYSSISFQSATHVTPVCSGDCPNGILFVADSSLHLLEMVHTKRLNVHKISVGGTPRKVLYHRESKTLLVMRTGLSGIYSSDICRVDPLSGAMLQKFRCERGETAKCMQIVRVGNKEVLVVGTSLFSGKAIMPSGEAESAKGRLIVLSLESPKCSSDDGMICTSNFSPYISQICSPSGETVGHATEQLSSSRMSSSPDDMTTDVVKVEETETANLRLLFQVQLPGVVLSVCSYLDSYFLASAGNMVNVFGFLNDNPQRLRKFAMAKTRFTVTCLTSLYTRIVVGDCRDGILFYSYHEDLRKLEQLYSDPVQRLVADCALTDMETVVVSDRRGNISVLSCTHHLEGNESPEKNLMLNSSFYLGETVMCIKKGSFSHKQPLDDSNDSDGAGRVFQSACNSIMATTLLGSVVILIPITSKEFELLDTVQDRLVVHPLTCPVLGNDLKEFRGRGTLGGPTMLDGDMLAQFLELTRIQQEAVLAPPPGWLSSRALISASHRAPVPPVSVSEVVRVLERVHYALN</sequence>
<dbReference type="Pfam" id="PF10433">
    <property type="entry name" value="Beta-prop_RSE1_1st"/>
    <property type="match status" value="1"/>
</dbReference>
<comment type="caution">
    <text evidence="7">The sequence shown here is derived from an EMBL/GenBank/DDBJ whole genome shotgun (WGS) entry which is preliminary data.</text>
</comment>
<reference evidence="7" key="2">
    <citation type="submission" date="2023-04" db="EMBL/GenBank/DDBJ databases">
        <authorList>
            <person name="Bruccoleri R.E."/>
            <person name="Oakeley E.J."/>
            <person name="Faust A.-M."/>
            <person name="Dessus-Babus S."/>
            <person name="Altorfer M."/>
            <person name="Burckhardt D."/>
            <person name="Oertli M."/>
            <person name="Naumann U."/>
            <person name="Petersen F."/>
            <person name="Wong J."/>
        </authorList>
    </citation>
    <scope>NUCLEOTIDE SEQUENCE</scope>
    <source>
        <strain evidence="7">GSM-AAB239-AS_SAM_17_03QT</strain>
        <tissue evidence="7">Leaf</tissue>
    </source>
</reference>
<feature type="region of interest" description="Disordered" evidence="3">
    <location>
        <begin position="1"/>
        <end position="25"/>
    </location>
</feature>
<dbReference type="InterPro" id="IPR018846">
    <property type="entry name" value="Beta-prop_RSE1/DDB1/CPSF1_1st"/>
</dbReference>
<proteinExistence type="predicted"/>
<evidence type="ECO:0000313" key="7">
    <source>
        <dbReference type="EMBL" id="KAJ6819658.1"/>
    </source>
</evidence>
<accession>A0AAX6FUE0</accession>
<reference evidence="7" key="1">
    <citation type="journal article" date="2023" name="GigaByte">
        <title>Genome assembly of the bearded iris, Iris pallida Lam.</title>
        <authorList>
            <person name="Bruccoleri R.E."/>
            <person name="Oakeley E.J."/>
            <person name="Faust A.M.E."/>
            <person name="Altorfer M."/>
            <person name="Dessus-Babus S."/>
            <person name="Burckhardt D."/>
            <person name="Oertli M."/>
            <person name="Naumann U."/>
            <person name="Petersen F."/>
            <person name="Wong J."/>
        </authorList>
    </citation>
    <scope>NUCLEOTIDE SEQUENCE</scope>
    <source>
        <strain evidence="7">GSM-AAB239-AS_SAM_17_03QT</strain>
    </source>
</reference>
<dbReference type="Gene3D" id="2.130.10.10">
    <property type="entry name" value="YVTN repeat-like/Quinoprotein amine dehydrogenase"/>
    <property type="match status" value="2"/>
</dbReference>
<protein>
    <submittedName>
        <fullName evidence="7">Splicing factor 3B subunit 3</fullName>
    </submittedName>
</protein>
<keyword evidence="2" id="KW-0539">Nucleus</keyword>
<dbReference type="InterPro" id="IPR050358">
    <property type="entry name" value="RSE1/DDB1/CFT1"/>
</dbReference>
<dbReference type="Pfam" id="PF03178">
    <property type="entry name" value="CPSF_A"/>
    <property type="match status" value="1"/>
</dbReference>
<dbReference type="GO" id="GO:0003676">
    <property type="term" value="F:nucleic acid binding"/>
    <property type="evidence" value="ECO:0007669"/>
    <property type="project" value="InterPro"/>
</dbReference>
<dbReference type="PANTHER" id="PTHR10644">
    <property type="entry name" value="DNA REPAIR/RNA PROCESSING CPSF FAMILY"/>
    <property type="match status" value="1"/>
</dbReference>
<dbReference type="Proteomes" id="UP001140949">
    <property type="component" value="Unassembled WGS sequence"/>
</dbReference>
<evidence type="ECO:0000313" key="8">
    <source>
        <dbReference type="Proteomes" id="UP001140949"/>
    </source>
</evidence>
<evidence type="ECO:0000256" key="1">
    <source>
        <dbReference type="ARBA" id="ARBA00004123"/>
    </source>
</evidence>
<dbReference type="InterPro" id="IPR015943">
    <property type="entry name" value="WD40/YVTN_repeat-like_dom_sf"/>
</dbReference>
<name>A0AAX6FUE0_IRIPA</name>
<feature type="domain" description="RSE1/DDB1/CPSF1 first beta-propeller" evidence="5">
    <location>
        <begin position="37"/>
        <end position="457"/>
    </location>
</feature>
<organism evidence="7 8">
    <name type="scientific">Iris pallida</name>
    <name type="common">Sweet iris</name>
    <dbReference type="NCBI Taxonomy" id="29817"/>
    <lineage>
        <taxon>Eukaryota</taxon>
        <taxon>Viridiplantae</taxon>
        <taxon>Streptophyta</taxon>
        <taxon>Embryophyta</taxon>
        <taxon>Tracheophyta</taxon>
        <taxon>Spermatophyta</taxon>
        <taxon>Magnoliopsida</taxon>
        <taxon>Liliopsida</taxon>
        <taxon>Asparagales</taxon>
        <taxon>Iridaceae</taxon>
        <taxon>Iridoideae</taxon>
        <taxon>Irideae</taxon>
        <taxon>Iris</taxon>
    </lineage>
</organism>
<evidence type="ECO:0000259" key="6">
    <source>
        <dbReference type="Pfam" id="PF23726"/>
    </source>
</evidence>
<evidence type="ECO:0000256" key="2">
    <source>
        <dbReference type="ARBA" id="ARBA00023242"/>
    </source>
</evidence>
<comment type="subcellular location">
    <subcellularLocation>
        <location evidence="1">Nucleus</location>
    </subcellularLocation>
</comment>